<accession>A0A9P8G858</accession>
<feature type="compositionally biased region" description="Basic and acidic residues" evidence="1">
    <location>
        <begin position="330"/>
        <end position="344"/>
    </location>
</feature>
<evidence type="ECO:0000313" key="2">
    <source>
        <dbReference type="EMBL" id="KAH0210418.1"/>
    </source>
</evidence>
<feature type="region of interest" description="Disordered" evidence="1">
    <location>
        <begin position="244"/>
        <end position="273"/>
    </location>
</feature>
<reference evidence="2" key="2">
    <citation type="submission" date="2021-08" db="EMBL/GenBank/DDBJ databases">
        <authorList>
            <person name="Gostincar C."/>
            <person name="Sun X."/>
            <person name="Song Z."/>
            <person name="Gunde-Cimerman N."/>
        </authorList>
    </citation>
    <scope>NUCLEOTIDE SEQUENCE</scope>
    <source>
        <strain evidence="2">EXF-8016</strain>
    </source>
</reference>
<evidence type="ECO:0000256" key="1">
    <source>
        <dbReference type="SAM" id="MobiDB-lite"/>
    </source>
</evidence>
<proteinExistence type="predicted"/>
<feature type="region of interest" description="Disordered" evidence="1">
    <location>
        <begin position="307"/>
        <end position="344"/>
    </location>
</feature>
<protein>
    <submittedName>
        <fullName evidence="2">Uncharacterized protein</fullName>
    </submittedName>
</protein>
<dbReference type="Proteomes" id="UP000767238">
    <property type="component" value="Unassembled WGS sequence"/>
</dbReference>
<feature type="compositionally biased region" description="Basic residues" evidence="1">
    <location>
        <begin position="250"/>
        <end position="262"/>
    </location>
</feature>
<feature type="compositionally biased region" description="Basic and acidic residues" evidence="1">
    <location>
        <begin position="309"/>
        <end position="320"/>
    </location>
</feature>
<dbReference type="AlphaFoldDB" id="A0A9P8G858"/>
<feature type="non-terminal residue" evidence="2">
    <location>
        <position position="344"/>
    </location>
</feature>
<comment type="caution">
    <text evidence="2">The sequence shown here is derived from an EMBL/GenBank/DDBJ whole genome shotgun (WGS) entry which is preliminary data.</text>
</comment>
<gene>
    <name evidence="2" type="ORF">KCV03_g10054</name>
</gene>
<reference evidence="2" key="1">
    <citation type="journal article" date="2021" name="J Fungi (Basel)">
        <title>Virulence traits and population genomics of the black yeast Aureobasidium melanogenum.</title>
        <authorList>
            <person name="Cernosa A."/>
            <person name="Sun X."/>
            <person name="Gostincar C."/>
            <person name="Fang C."/>
            <person name="Gunde-Cimerman N."/>
            <person name="Song Z."/>
        </authorList>
    </citation>
    <scope>NUCLEOTIDE SEQUENCE</scope>
    <source>
        <strain evidence="2">EXF-8016</strain>
    </source>
</reference>
<dbReference type="EMBL" id="JAHFYH010000171">
    <property type="protein sequence ID" value="KAH0210418.1"/>
    <property type="molecule type" value="Genomic_DNA"/>
</dbReference>
<dbReference type="OrthoDB" id="3941189at2759"/>
<organism evidence="2 3">
    <name type="scientific">Aureobasidium melanogenum</name>
    <name type="common">Aureobasidium pullulans var. melanogenum</name>
    <dbReference type="NCBI Taxonomy" id="46634"/>
    <lineage>
        <taxon>Eukaryota</taxon>
        <taxon>Fungi</taxon>
        <taxon>Dikarya</taxon>
        <taxon>Ascomycota</taxon>
        <taxon>Pezizomycotina</taxon>
        <taxon>Dothideomycetes</taxon>
        <taxon>Dothideomycetidae</taxon>
        <taxon>Dothideales</taxon>
        <taxon>Saccotheciaceae</taxon>
        <taxon>Aureobasidium</taxon>
    </lineage>
</organism>
<sequence>TAAGIPTWSPTVVLICRSTAYVWQSGRDAQFSADCGPSFMLAVFEHYSTHIIATISGQSLEKCRMGAGNHCVAHANIVHLYKIIINININLDQPRSQVNNMSAPRPRPTMHADLPHKWLWCDNHPQVTKWFMTVPSRPRYNTFVSSFVNAANRAWEKAIDVQGKLSPIERTIVDCLLNDPIPADVMIATLQDYNHFIGGTKGELKQRGLIPWDEEAPKDAAIQQGVDYLYKYIEKTLNKYHDAEAARGPTKTKGKGKNKGKGKATGNVNNKTLEDVEMQDADMEEQQTMPSLNDMNTEITAAGNVPAAVKEKGKGREPVKLGEIPIAGGKKTDDDKEWKKFSLK</sequence>
<feature type="non-terminal residue" evidence="2">
    <location>
        <position position="1"/>
    </location>
</feature>
<evidence type="ECO:0000313" key="3">
    <source>
        <dbReference type="Proteomes" id="UP000767238"/>
    </source>
</evidence>
<name>A0A9P8G858_AURME</name>